<dbReference type="PIRSF" id="PIRSF031653">
    <property type="entry name" value="UCP031653"/>
    <property type="match status" value="1"/>
</dbReference>
<dbReference type="HAMAP" id="MF_01126">
    <property type="entry name" value="UPF0298"/>
    <property type="match status" value="1"/>
</dbReference>
<comment type="caution">
    <text evidence="3">The sequence shown here is derived from an EMBL/GenBank/DDBJ whole genome shotgun (WGS) entry which is preliminary data.</text>
</comment>
<comment type="subcellular location">
    <subcellularLocation>
        <location evidence="2">Cytoplasm</location>
    </subcellularLocation>
</comment>
<evidence type="ECO:0000256" key="2">
    <source>
        <dbReference type="HAMAP-Rule" id="MF_01126"/>
    </source>
</evidence>
<dbReference type="AlphaFoldDB" id="A0A2H6CVP0"/>
<dbReference type="GO" id="GO:0005737">
    <property type="term" value="C:cytoplasm"/>
    <property type="evidence" value="ECO:0007669"/>
    <property type="project" value="UniProtKB-SubCell"/>
</dbReference>
<evidence type="ECO:0000256" key="1">
    <source>
        <dbReference type="ARBA" id="ARBA00022490"/>
    </source>
</evidence>
<evidence type="ECO:0000313" key="4">
    <source>
        <dbReference type="Proteomes" id="UP000236214"/>
    </source>
</evidence>
<accession>A0A2H6CVP0</accession>
<sequence length="104" mass="12354">MADSSKAFEMQKRRGLVVWVYSLKQLKNLRRYGFVHYVSNKMKYVILYINEEDMQKTIDNLYRLHFVRDVDISYRPDIDMSFGETVGTEAAFQVSENNEENLSE</sequence>
<comment type="similarity">
    <text evidence="2">Belongs to the UPF0298 family.</text>
</comment>
<dbReference type="EMBL" id="BDEC01000095">
    <property type="protein sequence ID" value="GBD69056.1"/>
    <property type="molecule type" value="Genomic_DNA"/>
</dbReference>
<dbReference type="RefSeq" id="WP_103103643.1">
    <property type="nucleotide sequence ID" value="NZ_BDEC01000095.1"/>
</dbReference>
<keyword evidence="4" id="KW-1185">Reference proteome</keyword>
<keyword evidence="1 2" id="KW-0963">Cytoplasm</keyword>
<reference evidence="3 4" key="1">
    <citation type="submission" date="2016-05" db="EMBL/GenBank/DDBJ databases">
        <title>Whole genome sequencing of Tetragenococcus halophilus subsp. halophilus NISL 7118.</title>
        <authorList>
            <person name="Shiwa Y."/>
            <person name="Nishimura I."/>
            <person name="Yoshikawa H."/>
            <person name="Koyama Y."/>
            <person name="Oguma T."/>
        </authorList>
    </citation>
    <scope>NUCLEOTIDE SEQUENCE [LARGE SCALE GENOMIC DNA]</scope>
    <source>
        <strain evidence="3 4">NISL 7118</strain>
    </source>
</reference>
<organism evidence="3 4">
    <name type="scientific">Tetragenococcus halophilus subsp. halophilus</name>
    <dbReference type="NCBI Taxonomy" id="1513897"/>
    <lineage>
        <taxon>Bacteria</taxon>
        <taxon>Bacillati</taxon>
        <taxon>Bacillota</taxon>
        <taxon>Bacilli</taxon>
        <taxon>Lactobacillales</taxon>
        <taxon>Enterococcaceae</taxon>
        <taxon>Tetragenococcus</taxon>
    </lineage>
</organism>
<gene>
    <name evidence="3" type="ORF">TEHN7118_1862</name>
</gene>
<dbReference type="Proteomes" id="UP000236214">
    <property type="component" value="Unassembled WGS sequence"/>
</dbReference>
<dbReference type="InterPro" id="IPR016979">
    <property type="entry name" value="DUF2129"/>
</dbReference>
<name>A0A2H6CVP0_TETHA</name>
<proteinExistence type="inferred from homology"/>
<evidence type="ECO:0000313" key="3">
    <source>
        <dbReference type="EMBL" id="GBD69056.1"/>
    </source>
</evidence>
<protein>
    <recommendedName>
        <fullName evidence="2">UPF0298 protein TEHN7118_1862</fullName>
    </recommendedName>
</protein>
<dbReference type="Pfam" id="PF09902">
    <property type="entry name" value="DUF2129"/>
    <property type="match status" value="1"/>
</dbReference>